<feature type="region of interest" description="Disordered" evidence="19">
    <location>
        <begin position="368"/>
        <end position="397"/>
    </location>
</feature>
<dbReference type="PROSITE" id="PS01359">
    <property type="entry name" value="ZF_PHD_1"/>
    <property type="match status" value="1"/>
</dbReference>
<dbReference type="InterPro" id="IPR006560">
    <property type="entry name" value="AWS_dom"/>
</dbReference>
<feature type="compositionally biased region" description="Polar residues" evidence="19">
    <location>
        <begin position="163"/>
        <end position="173"/>
    </location>
</feature>
<evidence type="ECO:0000256" key="5">
    <source>
        <dbReference type="ARBA" id="ARBA00022603"/>
    </source>
</evidence>
<keyword evidence="14 18" id="KW-0103">Bromodomain</keyword>
<name>A0AA88YB31_PINIB</name>
<feature type="compositionally biased region" description="Basic residues" evidence="19">
    <location>
        <begin position="865"/>
        <end position="877"/>
    </location>
</feature>
<evidence type="ECO:0000256" key="13">
    <source>
        <dbReference type="ARBA" id="ARBA00023015"/>
    </source>
</evidence>
<dbReference type="InterPro" id="IPR043319">
    <property type="entry name" value="PHD_ASH1L"/>
</dbReference>
<accession>A0AA88YB31</accession>
<feature type="compositionally biased region" description="Basic residues" evidence="19">
    <location>
        <begin position="1216"/>
        <end position="1225"/>
    </location>
</feature>
<feature type="domain" description="Bromo" evidence="20">
    <location>
        <begin position="1854"/>
        <end position="1915"/>
    </location>
</feature>
<keyword evidence="9" id="KW-0677">Repeat</keyword>
<dbReference type="InterPro" id="IPR001214">
    <property type="entry name" value="SET_dom"/>
</dbReference>
<feature type="compositionally biased region" description="Basic residues" evidence="19">
    <location>
        <begin position="1718"/>
        <end position="1727"/>
    </location>
</feature>
<evidence type="ECO:0000313" key="26">
    <source>
        <dbReference type="Proteomes" id="UP001186944"/>
    </source>
</evidence>
<keyword evidence="8" id="KW-0479">Metal-binding</keyword>
<evidence type="ECO:0000256" key="10">
    <source>
        <dbReference type="ARBA" id="ARBA00022771"/>
    </source>
</evidence>
<feature type="region of interest" description="Disordered" evidence="19">
    <location>
        <begin position="2210"/>
        <end position="2247"/>
    </location>
</feature>
<dbReference type="GO" id="GO:0005694">
    <property type="term" value="C:chromosome"/>
    <property type="evidence" value="ECO:0007669"/>
    <property type="project" value="UniProtKB-SubCell"/>
</dbReference>
<dbReference type="CDD" id="cd15548">
    <property type="entry name" value="PHD_ASH1L"/>
    <property type="match status" value="1"/>
</dbReference>
<keyword evidence="7" id="KW-0949">S-adenosyl-L-methionine</keyword>
<dbReference type="Gene3D" id="1.20.920.10">
    <property type="entry name" value="Bromodomain-like"/>
    <property type="match status" value="1"/>
</dbReference>
<keyword evidence="4" id="KW-0597">Phosphoprotein</keyword>
<dbReference type="GO" id="GO:0008270">
    <property type="term" value="F:zinc ion binding"/>
    <property type="evidence" value="ECO:0007669"/>
    <property type="project" value="UniProtKB-KW"/>
</dbReference>
<dbReference type="GO" id="GO:0003677">
    <property type="term" value="F:DNA binding"/>
    <property type="evidence" value="ECO:0007669"/>
    <property type="project" value="InterPro"/>
</dbReference>
<evidence type="ECO:0000256" key="14">
    <source>
        <dbReference type="ARBA" id="ARBA00023117"/>
    </source>
</evidence>
<feature type="compositionally biased region" description="Polar residues" evidence="19">
    <location>
        <begin position="213"/>
        <end position="240"/>
    </location>
</feature>
<protein>
    <recommendedName>
        <fullName evidence="27">Histone-lysine N-methyltransferase ASH1L</fullName>
    </recommendedName>
</protein>
<feature type="domain" description="AWS" evidence="24">
    <location>
        <begin position="1501"/>
        <end position="1552"/>
    </location>
</feature>
<dbReference type="EMBL" id="VSWD01000007">
    <property type="protein sequence ID" value="KAK3097974.1"/>
    <property type="molecule type" value="Genomic_DNA"/>
</dbReference>
<dbReference type="InterPro" id="IPR036427">
    <property type="entry name" value="Bromodomain-like_sf"/>
</dbReference>
<keyword evidence="17" id="KW-0539">Nucleus</keyword>
<dbReference type="PROSITE" id="PS00633">
    <property type="entry name" value="BROMODOMAIN_1"/>
    <property type="match status" value="1"/>
</dbReference>
<dbReference type="Pfam" id="PF00856">
    <property type="entry name" value="SET"/>
    <property type="match status" value="1"/>
</dbReference>
<dbReference type="InterPro" id="IPR001025">
    <property type="entry name" value="BAH_dom"/>
</dbReference>
<evidence type="ECO:0000256" key="2">
    <source>
        <dbReference type="ARBA" id="ARBA00004286"/>
    </source>
</evidence>
<feature type="compositionally biased region" description="Polar residues" evidence="19">
    <location>
        <begin position="1335"/>
        <end position="1348"/>
    </location>
</feature>
<dbReference type="SMART" id="SM00317">
    <property type="entry name" value="SET"/>
    <property type="match status" value="1"/>
</dbReference>
<dbReference type="Gene3D" id="2.30.30.490">
    <property type="match status" value="1"/>
</dbReference>
<gene>
    <name evidence="25" type="ORF">FSP39_014982</name>
</gene>
<keyword evidence="10" id="KW-0863">Zinc-finger</keyword>
<keyword evidence="16" id="KW-0804">Transcription</keyword>
<evidence type="ECO:0000256" key="11">
    <source>
        <dbReference type="ARBA" id="ARBA00022833"/>
    </source>
</evidence>
<evidence type="ECO:0000256" key="16">
    <source>
        <dbReference type="ARBA" id="ARBA00023163"/>
    </source>
</evidence>
<feature type="compositionally biased region" description="Low complexity" evidence="19">
    <location>
        <begin position="1230"/>
        <end position="1248"/>
    </location>
</feature>
<evidence type="ECO:0000256" key="15">
    <source>
        <dbReference type="ARBA" id="ARBA00023159"/>
    </source>
</evidence>
<dbReference type="PROSITE" id="PS50280">
    <property type="entry name" value="SET"/>
    <property type="match status" value="1"/>
</dbReference>
<feature type="compositionally biased region" description="Basic and acidic residues" evidence="19">
    <location>
        <begin position="2215"/>
        <end position="2233"/>
    </location>
</feature>
<dbReference type="SMART" id="SM00297">
    <property type="entry name" value="BROMO"/>
    <property type="match status" value="1"/>
</dbReference>
<dbReference type="Proteomes" id="UP001186944">
    <property type="component" value="Unassembled WGS sequence"/>
</dbReference>
<dbReference type="InterPro" id="IPR043151">
    <property type="entry name" value="BAH_sf"/>
</dbReference>
<dbReference type="SMART" id="SM00439">
    <property type="entry name" value="BAH"/>
    <property type="match status" value="1"/>
</dbReference>
<keyword evidence="3" id="KW-0158">Chromosome</keyword>
<evidence type="ECO:0000259" key="21">
    <source>
        <dbReference type="PROSITE" id="PS50280"/>
    </source>
</evidence>
<feature type="compositionally biased region" description="Polar residues" evidence="19">
    <location>
        <begin position="55"/>
        <end position="65"/>
    </location>
</feature>
<evidence type="ECO:0000256" key="4">
    <source>
        <dbReference type="ARBA" id="ARBA00022553"/>
    </source>
</evidence>
<feature type="compositionally biased region" description="Polar residues" evidence="19">
    <location>
        <begin position="369"/>
        <end position="383"/>
    </location>
</feature>
<feature type="compositionally biased region" description="Basic and acidic residues" evidence="19">
    <location>
        <begin position="1319"/>
        <end position="1332"/>
    </location>
</feature>
<evidence type="ECO:0000256" key="8">
    <source>
        <dbReference type="ARBA" id="ARBA00022723"/>
    </source>
</evidence>
<dbReference type="InterPro" id="IPR011011">
    <property type="entry name" value="Znf_FYVE_PHD"/>
</dbReference>
<dbReference type="InterPro" id="IPR019786">
    <property type="entry name" value="Zinc_finger_PHD-type_CS"/>
</dbReference>
<dbReference type="Pfam" id="PF17907">
    <property type="entry name" value="AWS"/>
    <property type="match status" value="1"/>
</dbReference>
<evidence type="ECO:0000256" key="18">
    <source>
        <dbReference type="PROSITE-ProRule" id="PRU00035"/>
    </source>
</evidence>
<feature type="domain" description="BAH" evidence="23">
    <location>
        <begin position="2045"/>
        <end position="2185"/>
    </location>
</feature>
<dbReference type="SUPFAM" id="SSF57903">
    <property type="entry name" value="FYVE/PHD zinc finger"/>
    <property type="match status" value="1"/>
</dbReference>
<evidence type="ECO:0000256" key="3">
    <source>
        <dbReference type="ARBA" id="ARBA00022454"/>
    </source>
</evidence>
<dbReference type="PROSITE" id="PS50868">
    <property type="entry name" value="POST_SET"/>
    <property type="match status" value="1"/>
</dbReference>
<feature type="region of interest" description="Disordered" evidence="19">
    <location>
        <begin position="865"/>
        <end position="887"/>
    </location>
</feature>
<dbReference type="Pfam" id="PF00439">
    <property type="entry name" value="Bromodomain"/>
    <property type="match status" value="1"/>
</dbReference>
<comment type="subcellular location">
    <subcellularLocation>
        <location evidence="2">Chromosome</location>
    </subcellularLocation>
    <subcellularLocation>
        <location evidence="1">Nucleus</location>
    </subcellularLocation>
</comment>
<dbReference type="PANTHER" id="PTHR46147">
    <property type="entry name" value="HISTONE-LYSINE N-METHYLTRANSFERASE ASH1"/>
    <property type="match status" value="1"/>
</dbReference>
<feature type="region of interest" description="Disordered" evidence="19">
    <location>
        <begin position="909"/>
        <end position="928"/>
    </location>
</feature>
<dbReference type="SMART" id="SM00384">
    <property type="entry name" value="AT_hook"/>
    <property type="match status" value="10"/>
</dbReference>
<dbReference type="GO" id="GO:0042800">
    <property type="term" value="F:histone H3K4 methyltransferase activity"/>
    <property type="evidence" value="ECO:0007669"/>
    <property type="project" value="TreeGrafter"/>
</dbReference>
<keyword evidence="15" id="KW-0010">Activator</keyword>
<evidence type="ECO:0000256" key="7">
    <source>
        <dbReference type="ARBA" id="ARBA00022691"/>
    </source>
</evidence>
<keyword evidence="6" id="KW-0808">Transferase</keyword>
<evidence type="ECO:0000256" key="6">
    <source>
        <dbReference type="ARBA" id="ARBA00022679"/>
    </source>
</evidence>
<feature type="compositionally biased region" description="Polar residues" evidence="19">
    <location>
        <begin position="118"/>
        <end position="127"/>
    </location>
</feature>
<feature type="region of interest" description="Disordered" evidence="19">
    <location>
        <begin position="54"/>
        <end position="240"/>
    </location>
</feature>
<dbReference type="GO" id="GO:0003682">
    <property type="term" value="F:chromatin binding"/>
    <property type="evidence" value="ECO:0007669"/>
    <property type="project" value="InterPro"/>
</dbReference>
<keyword evidence="13" id="KW-0805">Transcription regulation</keyword>
<feature type="region of interest" description="Disordered" evidence="19">
    <location>
        <begin position="1087"/>
        <end position="1170"/>
    </location>
</feature>
<evidence type="ECO:0000313" key="25">
    <source>
        <dbReference type="EMBL" id="KAK3097974.1"/>
    </source>
</evidence>
<dbReference type="CDD" id="cd04717">
    <property type="entry name" value="BAH_polybromo"/>
    <property type="match status" value="1"/>
</dbReference>
<dbReference type="Pfam" id="PF20826">
    <property type="entry name" value="PHD_5"/>
    <property type="match status" value="1"/>
</dbReference>
<evidence type="ECO:0000256" key="19">
    <source>
        <dbReference type="SAM" id="MobiDB-lite"/>
    </source>
</evidence>
<dbReference type="InterPro" id="IPR003616">
    <property type="entry name" value="Post-SET_dom"/>
</dbReference>
<evidence type="ECO:0000256" key="9">
    <source>
        <dbReference type="ARBA" id="ARBA00022737"/>
    </source>
</evidence>
<dbReference type="InterPro" id="IPR046341">
    <property type="entry name" value="SET_dom_sf"/>
</dbReference>
<feature type="compositionally biased region" description="Basic and acidic residues" evidence="19">
    <location>
        <begin position="176"/>
        <end position="195"/>
    </location>
</feature>
<dbReference type="InterPro" id="IPR013083">
    <property type="entry name" value="Znf_RING/FYVE/PHD"/>
</dbReference>
<keyword evidence="12" id="KW-0156">Chromatin regulator</keyword>
<organism evidence="25 26">
    <name type="scientific">Pinctada imbricata</name>
    <name type="common">Atlantic pearl-oyster</name>
    <name type="synonym">Pinctada martensii</name>
    <dbReference type="NCBI Taxonomy" id="66713"/>
    <lineage>
        <taxon>Eukaryota</taxon>
        <taxon>Metazoa</taxon>
        <taxon>Spiralia</taxon>
        <taxon>Lophotrochozoa</taxon>
        <taxon>Mollusca</taxon>
        <taxon>Bivalvia</taxon>
        <taxon>Autobranchia</taxon>
        <taxon>Pteriomorphia</taxon>
        <taxon>Pterioida</taxon>
        <taxon>Pterioidea</taxon>
        <taxon>Pteriidae</taxon>
        <taxon>Pinctada</taxon>
    </lineage>
</organism>
<evidence type="ECO:0000259" key="23">
    <source>
        <dbReference type="PROSITE" id="PS51038"/>
    </source>
</evidence>
<dbReference type="PROSITE" id="PS50014">
    <property type="entry name" value="BROMODOMAIN_2"/>
    <property type="match status" value="1"/>
</dbReference>
<feature type="region of interest" description="Disordered" evidence="19">
    <location>
        <begin position="330"/>
        <end position="355"/>
    </location>
</feature>
<evidence type="ECO:0000256" key="1">
    <source>
        <dbReference type="ARBA" id="ARBA00004123"/>
    </source>
</evidence>
<feature type="domain" description="SET" evidence="21">
    <location>
        <begin position="1555"/>
        <end position="1671"/>
    </location>
</feature>
<dbReference type="SMART" id="SM00570">
    <property type="entry name" value="AWS"/>
    <property type="match status" value="1"/>
</dbReference>
<feature type="compositionally biased region" description="Basic residues" evidence="19">
    <location>
        <begin position="133"/>
        <end position="154"/>
    </location>
</feature>
<evidence type="ECO:0000256" key="12">
    <source>
        <dbReference type="ARBA" id="ARBA00022853"/>
    </source>
</evidence>
<comment type="caution">
    <text evidence="25">The sequence shown here is derived from an EMBL/GenBank/DDBJ whole genome shotgun (WGS) entry which is preliminary data.</text>
</comment>
<dbReference type="InterPro" id="IPR018359">
    <property type="entry name" value="Bromodomain_CS"/>
</dbReference>
<dbReference type="CDD" id="cd19174">
    <property type="entry name" value="SET_ASH1L"/>
    <property type="match status" value="1"/>
</dbReference>
<feature type="compositionally biased region" description="Basic residues" evidence="19">
    <location>
        <begin position="466"/>
        <end position="484"/>
    </location>
</feature>
<evidence type="ECO:0000259" key="22">
    <source>
        <dbReference type="PROSITE" id="PS50868"/>
    </source>
</evidence>
<proteinExistence type="predicted"/>
<feature type="region of interest" description="Disordered" evidence="19">
    <location>
        <begin position="459"/>
        <end position="494"/>
    </location>
</feature>
<dbReference type="FunFam" id="2.170.270.10:FF:000011">
    <property type="entry name" value="Histone-lysine N-methyltransferase"/>
    <property type="match status" value="1"/>
</dbReference>
<dbReference type="SUPFAM" id="SSF82199">
    <property type="entry name" value="SET domain"/>
    <property type="match status" value="1"/>
</dbReference>
<sequence>MKQASVSENVQLKTTDCSVILDKESSPIKRHLRKISGETNSGVDKLKALREKTKSLVNRKSSHATLGNDDETESDSISQISEIGETEDSTKRIVSDIVADEQNDSQHDNIFEKMTALKTASVNTEKTVASEKPKKKRGRPPKSSKGRGKKKQVSVKRMEFEKPNTSQGNSIPVSDSGDKAARSSDESDTQSERARLPSINDHNESLFMAPNESPDSGIQSPGSTEGNESPNSVISSDTISSALPNHANSLLESSHAACTSRTRDTIYEEQVNGCKDAVDNTAVTDTSDSETNLNKITHILATSEKHYSMDYCKENSKHFESLVVNTSENMGAESCSDTSSSHSPSPGKKKGIGRVPKRAEFLRAHKSSMLLNTGKMPSQSPNSDPKEGGVVEEPPSLPVPSLEVRLAAFSKESVGGSCGKKQKVSHIVGYDQIRSPNDVYESDKPNRFTKNELSVFDFDFHDRPKEKRPRGRPKGSKNKVKSGTKKATVNKDKTLTSLKEKSTKDKTLVFTKDKTSVSNKDNTVISMNVKKGPGRPPKKLLLTKGFKTGTLQHFTAGGVKIKRRGRPPGRPNMKNVFKKDKLSKSQVVLTKKRGPGRPKGSKNKKTLMAMSEAGVEISLTSSDKSTDFSKMQQVDYTTFLNSQRADLSSSVGQQEESENLTLPDSVLDNLSQIGEATTDLLNISDFSVSSKSSNLVATESHNDYLQNLSDISPAKSSCSESSAIQTLKSFESAVETKEYDSANKDISSLSFVTRKKKRGPGRPRKNTFVNESNDFKRTTVSEFLCNGKDIGRDGTDLGLLIQSVQQSISSQFQNPLDAAEDLMGNNMMDLEHIQPSLHSVPFNPFKETQKIVPKIRKPKLHVMMRKHGNKKRRKKKKFNDNSSSAGSTFTSKFKLHSVKPAFGFTDSRISRNSVDSNDEDDVRSGSSLSNRELLERISQQKLKKKKKEKKLLYFKSKHRNIVDPVFLADLQYVVNNFHLLAISEETFIRVKPGEVPLPSIFKQTIINVKPRKKDSKHPFEFERAKKLKPRRDYSFLDKIVAKGRLGNLKSFRRKSFSFPEETLLTTVDTSPESSGSQQCLPPKKRHKLFSVSPQQSPSSSERYVSTTDESDVQKTPEKRKNCRPKKYPTRNPTQSPKAVESSNYGDEPTESVSDSEMQHMPESPAGSSSHLKMFEENPVILTSIKDDDNGPQNSPSLSCTECSILQSSLQHEHKEYKKRGRKPKCQKLQSDLSLSASPPSPVASVTLATKIKQKLLSRGRKKKRKVGRPRAKCRDKDSEDVCVTNGKRSVGRPKSAHKEKEKKKTSNIHKKCNKFKNSSKSDNEKSVIRSELSDNDSVTSLKRQTMPSETCGLEDEEDIVPLKKLKMAEKNKGKSMVCEGSVQSFDDNISAMEIPGKKTYQTAGLYSDVYKENESKRACQSHSERLREKVIKSRQRQCLFPPPMHVGKHLRERLTNFLLPYDIWCLHSNDLLNKAESSPPPERYKKIKNNVHVDIRPVCPYEAHACNCKRPYNPEEMGCGDDCLNRMIYTECEASTCPCAEQCLNRRIQKHEWAEGLETFTTKDRGLGVRCLNPISSGNFILEYIGEVVSEKEFRRRMTDEYSQERHHYCLNLDGGAMIDGYRMGNTGRYVNHSCEPNCEMQKWNVNGVYRMALFALRDIKPNEELTYDYNFHSFNTASQQSCKCGSKKCRGVIGGKTKRVNGQLKNVSKGQVGRPPKEKRKNKSKLKKESQISAALSAIKPMTQRERTMVRKDAVFLLRNIDRVRQVRRKEPVSEPQRKEEFVKATGFKKRDVFMSQLFALKTARSVKTRRLTLAEENTELTQAARLAQVFNGICKQIIAYRDADGKELATHLTLPSRKKHPEYYTVIENPIDFSVVEKNILSGLYTDLESFDKDIVRLFKNAERYCGKTSWMGHVVEELRKVYMDAKSDAAPVLEDILGEGVVQTMEKDNFSAVEKKENIEEEEEEEVIRCICGIYRDEGLMIQCEKCFIWQHCDCMKVGEVEHYLCELCEPREVNKEILAEPQPEDATSGWTYYMTLLRDELQIRVGDCVYVLREVPKAAEAMEIDSIKTSYKIITEKGMDKLDIFRIERLWKDQKGDKFAFGHNYYRPHETYHEPTRKFYENEVFRMPIYEIIPFTAIVGGCCVMDLNTFCKGRPKGTREQDIYVCEYRMDKTAHLFYKISKHPYVINTKSYCFDKFEKRLNPKRTFSPHEVPEQYKSRREGSCHSDFSKRKKSSKLSSSKQLSVQEDKDLSLKLEEKKKKEKKTRLERIVYKLLSSVPPKQRLDMSYLLEHKRQQKKAHVVDM</sequence>
<dbReference type="GO" id="GO:0006355">
    <property type="term" value="P:regulation of DNA-templated transcription"/>
    <property type="evidence" value="ECO:0007669"/>
    <property type="project" value="TreeGrafter"/>
</dbReference>
<keyword evidence="5" id="KW-0489">Methyltransferase</keyword>
<dbReference type="PROSITE" id="PS51215">
    <property type="entry name" value="AWS"/>
    <property type="match status" value="1"/>
</dbReference>
<feature type="compositionally biased region" description="Basic residues" evidence="19">
    <location>
        <begin position="1251"/>
        <end position="1271"/>
    </location>
</feature>
<dbReference type="Pfam" id="PF01426">
    <property type="entry name" value="BAH"/>
    <property type="match status" value="1"/>
</dbReference>
<feature type="compositionally biased region" description="Polar residues" evidence="19">
    <location>
        <begin position="1130"/>
        <end position="1155"/>
    </location>
</feature>
<feature type="domain" description="Post-SET" evidence="22">
    <location>
        <begin position="1679"/>
        <end position="1695"/>
    </location>
</feature>
<dbReference type="GO" id="GO:0032259">
    <property type="term" value="P:methylation"/>
    <property type="evidence" value="ECO:0007669"/>
    <property type="project" value="UniProtKB-KW"/>
</dbReference>
<dbReference type="FunFam" id="3.30.40.10:FF:000113">
    <property type="entry name" value="Histone-lysine N-methyltransferase"/>
    <property type="match status" value="1"/>
</dbReference>
<dbReference type="Gene3D" id="2.170.270.10">
    <property type="entry name" value="SET domain"/>
    <property type="match status" value="1"/>
</dbReference>
<dbReference type="GO" id="GO:0005654">
    <property type="term" value="C:nucleoplasm"/>
    <property type="evidence" value="ECO:0007669"/>
    <property type="project" value="TreeGrafter"/>
</dbReference>
<evidence type="ECO:0008006" key="27">
    <source>
        <dbReference type="Google" id="ProtNLM"/>
    </source>
</evidence>
<feature type="region of interest" description="Disordered" evidence="19">
    <location>
        <begin position="1708"/>
        <end position="1728"/>
    </location>
</feature>
<dbReference type="InterPro" id="IPR001487">
    <property type="entry name" value="Bromodomain"/>
</dbReference>
<dbReference type="SUPFAM" id="SSF47370">
    <property type="entry name" value="Bromodomain"/>
    <property type="match status" value="1"/>
</dbReference>
<feature type="compositionally biased region" description="Low complexity" evidence="19">
    <location>
        <begin position="334"/>
        <end position="345"/>
    </location>
</feature>
<dbReference type="InterPro" id="IPR017956">
    <property type="entry name" value="AT_hook_DNA-bd_motif"/>
</dbReference>
<feature type="compositionally biased region" description="Basic residues" evidence="19">
    <location>
        <begin position="1305"/>
        <end position="1314"/>
    </location>
</feature>
<feature type="region of interest" description="Disordered" evidence="19">
    <location>
        <begin position="1213"/>
        <end position="1353"/>
    </location>
</feature>
<dbReference type="Gene3D" id="3.30.40.10">
    <property type="entry name" value="Zinc/RING finger domain, C3HC4 (zinc finger)"/>
    <property type="match status" value="1"/>
</dbReference>
<keyword evidence="11" id="KW-0862">Zinc</keyword>
<dbReference type="PROSITE" id="PS51038">
    <property type="entry name" value="BAH"/>
    <property type="match status" value="1"/>
</dbReference>
<reference evidence="25" key="1">
    <citation type="submission" date="2019-08" db="EMBL/GenBank/DDBJ databases">
        <title>The improved chromosome-level genome for the pearl oyster Pinctada fucata martensii using PacBio sequencing and Hi-C.</title>
        <authorList>
            <person name="Zheng Z."/>
        </authorList>
    </citation>
    <scope>NUCLEOTIDE SEQUENCE</scope>
    <source>
        <strain evidence="25">ZZ-2019</strain>
        <tissue evidence="25">Adductor muscle</tissue>
    </source>
</reference>
<evidence type="ECO:0000256" key="17">
    <source>
        <dbReference type="ARBA" id="ARBA00023242"/>
    </source>
</evidence>
<keyword evidence="26" id="KW-1185">Reference proteome</keyword>
<evidence type="ECO:0000259" key="20">
    <source>
        <dbReference type="PROSITE" id="PS50014"/>
    </source>
</evidence>
<evidence type="ECO:0000259" key="24">
    <source>
        <dbReference type="PROSITE" id="PS51215"/>
    </source>
</evidence>
<feature type="compositionally biased region" description="Low complexity" evidence="19">
    <location>
        <begin position="1090"/>
        <end position="1100"/>
    </location>
</feature>
<dbReference type="PANTHER" id="PTHR46147:SF3">
    <property type="entry name" value="HISTONE-LYSINE N-METHYLTRANSFERASE ASH1"/>
    <property type="match status" value="1"/>
</dbReference>